<organism evidence="1 2">
    <name type="scientific">Nocardia amikacinitolerans</name>
    <dbReference type="NCBI Taxonomy" id="756689"/>
    <lineage>
        <taxon>Bacteria</taxon>
        <taxon>Bacillati</taxon>
        <taxon>Actinomycetota</taxon>
        <taxon>Actinomycetes</taxon>
        <taxon>Mycobacteriales</taxon>
        <taxon>Nocardiaceae</taxon>
        <taxon>Nocardia</taxon>
    </lineage>
</organism>
<dbReference type="EMBL" id="OBEG01000009">
    <property type="protein sequence ID" value="SNY89623.1"/>
    <property type="molecule type" value="Genomic_DNA"/>
</dbReference>
<evidence type="ECO:0000313" key="1">
    <source>
        <dbReference type="EMBL" id="SNY89623.1"/>
    </source>
</evidence>
<accession>A0A285LYT7</accession>
<protein>
    <submittedName>
        <fullName evidence="1">Uncharacterized protein</fullName>
    </submittedName>
</protein>
<dbReference type="AlphaFoldDB" id="A0A285LYT7"/>
<reference evidence="1 2" key="1">
    <citation type="submission" date="2017-09" db="EMBL/GenBank/DDBJ databases">
        <authorList>
            <person name="Ehlers B."/>
            <person name="Leendertz F.H."/>
        </authorList>
    </citation>
    <scope>NUCLEOTIDE SEQUENCE [LARGE SCALE GENOMIC DNA]</scope>
    <source>
        <strain evidence="1 2">DSM 45537</strain>
    </source>
</reference>
<dbReference type="Proteomes" id="UP000219565">
    <property type="component" value="Unassembled WGS sequence"/>
</dbReference>
<proteinExistence type="predicted"/>
<keyword evidence="2" id="KW-1185">Reference proteome</keyword>
<dbReference type="STRING" id="1379680.GCA_001612615_04531"/>
<evidence type="ECO:0000313" key="2">
    <source>
        <dbReference type="Proteomes" id="UP000219565"/>
    </source>
</evidence>
<name>A0A285LYT7_9NOCA</name>
<gene>
    <name evidence="1" type="ORF">SAMN04244553_6642</name>
</gene>
<sequence length="113" mass="12758">MGMSDQDTELIYLVEISRPGRSEELWWRVGNVGTPAQTSAALAELARRVCRDLLSPEPRRCDRARRCWYHCRVSWPDGVVLDEVEGRVQAFLLAVELWRASAIAGSAIKDVDT</sequence>